<dbReference type="Proteomes" id="UP000651050">
    <property type="component" value="Unassembled WGS sequence"/>
</dbReference>
<feature type="region of interest" description="Disordered" evidence="1">
    <location>
        <begin position="493"/>
        <end position="512"/>
    </location>
</feature>
<dbReference type="InterPro" id="IPR036465">
    <property type="entry name" value="vWFA_dom_sf"/>
</dbReference>
<dbReference type="InterPro" id="IPR002035">
    <property type="entry name" value="VWF_A"/>
</dbReference>
<feature type="signal peptide" evidence="2">
    <location>
        <begin position="1"/>
        <end position="24"/>
    </location>
</feature>
<evidence type="ECO:0000256" key="1">
    <source>
        <dbReference type="SAM" id="MobiDB-lite"/>
    </source>
</evidence>
<feature type="chain" id="PRO_5037680354" evidence="2">
    <location>
        <begin position="25"/>
        <end position="1027"/>
    </location>
</feature>
<evidence type="ECO:0000259" key="3">
    <source>
        <dbReference type="PROSITE" id="PS50234"/>
    </source>
</evidence>
<dbReference type="SUPFAM" id="SSF53300">
    <property type="entry name" value="vWA-like"/>
    <property type="match status" value="1"/>
</dbReference>
<dbReference type="EMBL" id="JADWYS010000001">
    <property type="protein sequence ID" value="MBG9387506.1"/>
    <property type="molecule type" value="Genomic_DNA"/>
</dbReference>
<feature type="domain" description="VWFA" evidence="3">
    <location>
        <begin position="43"/>
        <end position="315"/>
    </location>
</feature>
<evidence type="ECO:0000313" key="4">
    <source>
        <dbReference type="EMBL" id="MBG9387506.1"/>
    </source>
</evidence>
<dbReference type="Gene3D" id="3.40.50.410">
    <property type="entry name" value="von Willebrand factor, type A domain"/>
    <property type="match status" value="1"/>
</dbReference>
<dbReference type="RefSeq" id="WP_196985426.1">
    <property type="nucleotide sequence ID" value="NZ_JADWYS010000001.1"/>
</dbReference>
<dbReference type="PROSITE" id="PS50234">
    <property type="entry name" value="VWFA"/>
    <property type="match status" value="1"/>
</dbReference>
<evidence type="ECO:0000256" key="2">
    <source>
        <dbReference type="SAM" id="SignalP"/>
    </source>
</evidence>
<reference evidence="4" key="1">
    <citation type="submission" date="2020-11" db="EMBL/GenBank/DDBJ databases">
        <title>Bacterial whole genome sequence for Caenimonas sp. DR4.4.</title>
        <authorList>
            <person name="Le V."/>
            <person name="Ko S.-R."/>
            <person name="Ahn C.-Y."/>
            <person name="Oh H.-M."/>
        </authorList>
    </citation>
    <scope>NUCLEOTIDE SEQUENCE</scope>
    <source>
        <strain evidence="4">DR4.4</strain>
    </source>
</reference>
<sequence length="1027" mass="107909">MRRFSIKAMLTAMALVLCQFTAHAEDIDLFVGATPSNSTDMPNVLFIIDNTANWNSAFTNEMAALKSVFDALPVNKFRIGIMLFTETGGGNSGNDGGYIRAAMRTMDATNKGKYSALVASIDQTADKSNGGKAALAMEEAYKYFSAGTPWAGNNKNKADYTGNTSGTVASNAVYALAANALGSKTGTTYTSPIVSGSCGKNYIIFVSNGAAQDNASDLSHTGSALTAAGGSISQITLNPSGSQDNYADEWARFMRTSSYGITTYTLDVNKVTTGQGPGWTALLKSMAGVSLGKYFDVASTGSQILDALNDILSEIQSVNSVFASVSLPVSVNTQGQYINQVYIGMFRPDQDGNPRWAGNLKQYKLGGVNIETQDADSKSAINTTTGFITECARSFWTPSTVDTEWTFRPQGGCLTVANSNASNYPDGNVVEKGAQAYKLRANTSRIVKTCSATMSSCQGSSALVDFSSANVTQAQLGAASTTERDNIISWAIGADNKDDENQDGSGTGRRLSIHGDVVHSRPVAVNFGTDASPVVGVFYGANDGMLRAVNGNRTAAIGSIPAGGEMWAFMPPEFYGSIKRLRDNTTRISFPGNSAGTPTPAAKNYGMDGPITAFKGTVGGSSKVILYGTMRRGGRSIYAFDVTATGTTPSTPTFKWRIGCPNAANDTGCTTDMSGVGQTWSSLKTMYATGYGSGTAPLMIMGGGYDTCEDTDSLTTGGANHACTSSTKGNKVYVLDADTGAVARAFDTDRAVVADSTLVVDTAGKIQYAYTADLGGNVYRMTFGTGGTATWTITKIASLGCDTVASCTAPRKFMFAPSVVTTDSNFYYVMLGSGDREKPLNYYASAASVTNYFFMIKDKPSDAAWSTDTANCISGTAFCKASLYGITDNTTPTAAQLATKKGWYLALHSTEQVVTTAVTLFGTVNFSTHQPAVAGANTCASNLGTTLLYKVNYLDAASANGTNNRYEDVAGDGLPPSPVAGQVTLDDGTTVPFCIGCSKDSALQGSKPGSLSSVIQPKNRLYWYIQK</sequence>
<gene>
    <name evidence="4" type="ORF">I5803_05725</name>
</gene>
<proteinExistence type="predicted"/>
<organism evidence="4 5">
    <name type="scientific">Caenimonas aquaedulcis</name>
    <dbReference type="NCBI Taxonomy" id="2793270"/>
    <lineage>
        <taxon>Bacteria</taxon>
        <taxon>Pseudomonadati</taxon>
        <taxon>Pseudomonadota</taxon>
        <taxon>Betaproteobacteria</taxon>
        <taxon>Burkholderiales</taxon>
        <taxon>Comamonadaceae</taxon>
        <taxon>Caenimonas</taxon>
    </lineage>
</organism>
<name>A0A931H2S1_9BURK</name>
<keyword evidence="5" id="KW-1185">Reference proteome</keyword>
<protein>
    <submittedName>
        <fullName evidence="4">Pilus assembly protein PilY</fullName>
    </submittedName>
</protein>
<comment type="caution">
    <text evidence="4">The sequence shown here is derived from an EMBL/GenBank/DDBJ whole genome shotgun (WGS) entry which is preliminary data.</text>
</comment>
<dbReference type="InterPro" id="IPR011047">
    <property type="entry name" value="Quinoprotein_ADH-like_sf"/>
</dbReference>
<evidence type="ECO:0000313" key="5">
    <source>
        <dbReference type="Proteomes" id="UP000651050"/>
    </source>
</evidence>
<dbReference type="SUPFAM" id="SSF50998">
    <property type="entry name" value="Quinoprotein alcohol dehydrogenase-like"/>
    <property type="match status" value="1"/>
</dbReference>
<keyword evidence="2" id="KW-0732">Signal</keyword>
<dbReference type="AlphaFoldDB" id="A0A931H2S1"/>
<accession>A0A931H2S1</accession>